<evidence type="ECO:0000313" key="3">
    <source>
        <dbReference type="EMBL" id="KAJ3834705.1"/>
    </source>
</evidence>
<sequence>MSLPPSRTVPPSFVRPNYSRVSLHLKRDDGDDSDDDDDDDDHSNSSTHSKSPQSTHSQSSQNGDGASQNDSNQITSSKTNAGAIAGGVIAGIIALAVLAFFWWKRRSFRRNRPNVKIEIDPTSALNGEAYLEPQTRGIPKDEEQSLMYERTSTVDADTNPRPSQPQFWRVYNVSESDDVSDAPIARNIHGVREKDIGERHLKGTSGDGTSSANIIPVPEKDFGYTATGTSASKAGLRSSYTSVGSTKSRTEKDSTNTYTTTLYDSVGPSSWKHQESMGYGKGLYSGSEEGENVSQTSASGPSRRFSEPEANDLALAAREEVLDLRRRVELLKEENAELTRRESARGSFERLPAYVE</sequence>
<dbReference type="EMBL" id="MU806495">
    <property type="protein sequence ID" value="KAJ3834705.1"/>
    <property type="molecule type" value="Genomic_DNA"/>
</dbReference>
<feature type="compositionally biased region" description="Basic and acidic residues" evidence="1">
    <location>
        <begin position="332"/>
        <end position="348"/>
    </location>
</feature>
<comment type="caution">
    <text evidence="3">The sequence shown here is derived from an EMBL/GenBank/DDBJ whole genome shotgun (WGS) entry which is preliminary data.</text>
</comment>
<feature type="compositionally biased region" description="Polar residues" evidence="1">
    <location>
        <begin position="234"/>
        <end position="247"/>
    </location>
</feature>
<keyword evidence="2" id="KW-0812">Transmembrane</keyword>
<evidence type="ECO:0000256" key="1">
    <source>
        <dbReference type="SAM" id="MobiDB-lite"/>
    </source>
</evidence>
<dbReference type="AlphaFoldDB" id="A0AA38UA68"/>
<gene>
    <name evidence="3" type="ORF">F5878DRAFT_728038</name>
</gene>
<keyword evidence="2" id="KW-0472">Membrane</keyword>
<reference evidence="3" key="1">
    <citation type="submission" date="2022-08" db="EMBL/GenBank/DDBJ databases">
        <authorList>
            <consortium name="DOE Joint Genome Institute"/>
            <person name="Min B."/>
            <person name="Riley R."/>
            <person name="Sierra-Patev S."/>
            <person name="Naranjo-Ortiz M."/>
            <person name="Looney B."/>
            <person name="Konkel Z."/>
            <person name="Slot J.C."/>
            <person name="Sakamoto Y."/>
            <person name="Steenwyk J.L."/>
            <person name="Rokas A."/>
            <person name="Carro J."/>
            <person name="Camarero S."/>
            <person name="Ferreira P."/>
            <person name="Molpeceres G."/>
            <person name="Ruiz-Duenas F.J."/>
            <person name="Serrano A."/>
            <person name="Henrissat B."/>
            <person name="Drula E."/>
            <person name="Hughes K.W."/>
            <person name="Mata J.L."/>
            <person name="Ishikawa N.K."/>
            <person name="Vargas-Isla R."/>
            <person name="Ushijima S."/>
            <person name="Smith C.A."/>
            <person name="Ahrendt S."/>
            <person name="Andreopoulos W."/>
            <person name="He G."/>
            <person name="Labutti K."/>
            <person name="Lipzen A."/>
            <person name="Ng V."/>
            <person name="Sandor L."/>
            <person name="Barry K."/>
            <person name="Martinez A.T."/>
            <person name="Xiao Y."/>
            <person name="Gibbons J.G."/>
            <person name="Terashima K."/>
            <person name="Hibbett D.S."/>
            <person name="Grigoriev I.V."/>
        </authorList>
    </citation>
    <scope>NUCLEOTIDE SEQUENCE</scope>
    <source>
        <strain evidence="3">TFB9207</strain>
    </source>
</reference>
<feature type="region of interest" description="Disordered" evidence="1">
    <location>
        <begin position="280"/>
        <end position="311"/>
    </location>
</feature>
<evidence type="ECO:0000313" key="4">
    <source>
        <dbReference type="Proteomes" id="UP001163846"/>
    </source>
</evidence>
<name>A0AA38UA68_9AGAR</name>
<proteinExistence type="predicted"/>
<feature type="transmembrane region" description="Helical" evidence="2">
    <location>
        <begin position="81"/>
        <end position="103"/>
    </location>
</feature>
<feature type="compositionally biased region" description="Polar residues" evidence="1">
    <location>
        <begin position="62"/>
        <end position="74"/>
    </location>
</feature>
<keyword evidence="2" id="KW-1133">Transmembrane helix</keyword>
<feature type="region of interest" description="Disordered" evidence="1">
    <location>
        <begin position="332"/>
        <end position="356"/>
    </location>
</feature>
<feature type="region of interest" description="Disordered" evidence="1">
    <location>
        <begin position="1"/>
        <end position="74"/>
    </location>
</feature>
<keyword evidence="4" id="KW-1185">Reference proteome</keyword>
<dbReference type="Proteomes" id="UP001163846">
    <property type="component" value="Unassembled WGS sequence"/>
</dbReference>
<feature type="compositionally biased region" description="Low complexity" evidence="1">
    <location>
        <begin position="44"/>
        <end position="61"/>
    </location>
</feature>
<organism evidence="3 4">
    <name type="scientific">Lentinula raphanica</name>
    <dbReference type="NCBI Taxonomy" id="153919"/>
    <lineage>
        <taxon>Eukaryota</taxon>
        <taxon>Fungi</taxon>
        <taxon>Dikarya</taxon>
        <taxon>Basidiomycota</taxon>
        <taxon>Agaricomycotina</taxon>
        <taxon>Agaricomycetes</taxon>
        <taxon>Agaricomycetidae</taxon>
        <taxon>Agaricales</taxon>
        <taxon>Marasmiineae</taxon>
        <taxon>Omphalotaceae</taxon>
        <taxon>Lentinula</taxon>
    </lineage>
</organism>
<accession>A0AA38UA68</accession>
<protein>
    <submittedName>
        <fullName evidence="3">Uncharacterized protein</fullName>
    </submittedName>
</protein>
<feature type="region of interest" description="Disordered" evidence="1">
    <location>
        <begin position="234"/>
        <end position="253"/>
    </location>
</feature>
<evidence type="ECO:0000256" key="2">
    <source>
        <dbReference type="SAM" id="Phobius"/>
    </source>
</evidence>
<feature type="compositionally biased region" description="Acidic residues" evidence="1">
    <location>
        <begin position="30"/>
        <end position="41"/>
    </location>
</feature>